<organism evidence="3 4">
    <name type="scientific">Urochloa decumbens</name>
    <dbReference type="NCBI Taxonomy" id="240449"/>
    <lineage>
        <taxon>Eukaryota</taxon>
        <taxon>Viridiplantae</taxon>
        <taxon>Streptophyta</taxon>
        <taxon>Embryophyta</taxon>
        <taxon>Tracheophyta</taxon>
        <taxon>Spermatophyta</taxon>
        <taxon>Magnoliopsida</taxon>
        <taxon>Liliopsida</taxon>
        <taxon>Poales</taxon>
        <taxon>Poaceae</taxon>
        <taxon>PACMAD clade</taxon>
        <taxon>Panicoideae</taxon>
        <taxon>Panicodae</taxon>
        <taxon>Paniceae</taxon>
        <taxon>Melinidinae</taxon>
        <taxon>Urochloa</taxon>
    </lineage>
</organism>
<dbReference type="SUPFAM" id="SSF52047">
    <property type="entry name" value="RNI-like"/>
    <property type="match status" value="1"/>
</dbReference>
<sequence length="529" mass="60083">MAPAADRISDIADDLLVQIISFLPFRDAARTAVLARRWRPLWLLTGTAINLDSRSYRKQTHSYYSGDEIDGERLFADAYDAVNAATSPVRSLWLFMEAGSEKSCDAALGTESRGWYRNDDYNRLQDLLAEPSLRHLEEIRVGFHFPNHRDLHLNYKLKLVLRQEFLPWAQNLRVLDLACCRLKQPDGGGGTFSLPRLASIRLVFCSMPTAHLEALIRAAPGLAALHIEHLDSWCYGEDRPHVFVLHCPNLAALTIADTYFGSVVEVYAPRLCSFSYSGASSSGEFCMKSAMTNLMEVNLNLSNVYSRPGEEDRRLLSRFLWKFLGIFRGTKALKLQLLHMEHLAADEGELDEPLPVLHGLERLELEVPQDTGDCRKDSAAAIATLLRQCPVIRHCLLRFSETDSWRRGKETDARPEFDVSVDLFNRRESKEIALMVEGDGDDSSSTVPDLPGLTGGWFSCLQSHLKYVKLQFEFKRLNCFEVCLAKFFAENCKVLEVLQIEDGDQHFLSHINRKVERWRLNALNQSDRT</sequence>
<dbReference type="Pfam" id="PF00646">
    <property type="entry name" value="F-box"/>
    <property type="match status" value="1"/>
</dbReference>
<dbReference type="Pfam" id="PF24758">
    <property type="entry name" value="LRR_At5g56370"/>
    <property type="match status" value="1"/>
</dbReference>
<reference evidence="4" key="1">
    <citation type="submission" date="2024-06" db="EMBL/GenBank/DDBJ databases">
        <authorList>
            <person name="Ryan C."/>
        </authorList>
    </citation>
    <scope>NUCLEOTIDE SEQUENCE [LARGE SCALE GENOMIC DNA]</scope>
</reference>
<name>A0ABC8XV73_9POAL</name>
<protein>
    <recommendedName>
        <fullName evidence="5">F-box domain-containing protein</fullName>
    </recommendedName>
</protein>
<evidence type="ECO:0000259" key="1">
    <source>
        <dbReference type="Pfam" id="PF00646"/>
    </source>
</evidence>
<gene>
    <name evidence="3" type="ORF">URODEC1_LOCUS27246</name>
</gene>
<dbReference type="InterPro" id="IPR032675">
    <property type="entry name" value="LRR_dom_sf"/>
</dbReference>
<proteinExistence type="predicted"/>
<dbReference type="InterPro" id="IPR001810">
    <property type="entry name" value="F-box_dom"/>
</dbReference>
<evidence type="ECO:0000313" key="4">
    <source>
        <dbReference type="Proteomes" id="UP001497457"/>
    </source>
</evidence>
<feature type="domain" description="F-box/LRR-repeat protein 15/At3g58940/PEG3-like LRR" evidence="2">
    <location>
        <begin position="128"/>
        <end position="278"/>
    </location>
</feature>
<reference evidence="3 4" key="2">
    <citation type="submission" date="2024-10" db="EMBL/GenBank/DDBJ databases">
        <authorList>
            <person name="Ryan C."/>
        </authorList>
    </citation>
    <scope>NUCLEOTIDE SEQUENCE [LARGE SCALE GENOMIC DNA]</scope>
</reference>
<dbReference type="EMBL" id="OZ075125">
    <property type="protein sequence ID" value="CAL4931793.1"/>
    <property type="molecule type" value="Genomic_DNA"/>
</dbReference>
<keyword evidence="4" id="KW-1185">Reference proteome</keyword>
<dbReference type="SUPFAM" id="SSF81383">
    <property type="entry name" value="F-box domain"/>
    <property type="match status" value="1"/>
</dbReference>
<dbReference type="PANTHER" id="PTHR32141:SF97">
    <property type="entry name" value="OS04G0231400 PROTEIN"/>
    <property type="match status" value="1"/>
</dbReference>
<dbReference type="InterPro" id="IPR036047">
    <property type="entry name" value="F-box-like_dom_sf"/>
</dbReference>
<feature type="domain" description="F-box" evidence="1">
    <location>
        <begin position="8"/>
        <end position="42"/>
    </location>
</feature>
<dbReference type="Proteomes" id="UP001497457">
    <property type="component" value="Chromosome 15b"/>
</dbReference>
<dbReference type="InterPro" id="IPR055411">
    <property type="entry name" value="LRR_FXL15/At3g58940/PEG3-like"/>
</dbReference>
<dbReference type="InterPro" id="IPR053781">
    <property type="entry name" value="F-box_AtFBL13-like"/>
</dbReference>
<dbReference type="Gene3D" id="3.80.10.10">
    <property type="entry name" value="Ribonuclease Inhibitor"/>
    <property type="match status" value="1"/>
</dbReference>
<evidence type="ECO:0000313" key="3">
    <source>
        <dbReference type="EMBL" id="CAL4931793.1"/>
    </source>
</evidence>
<dbReference type="InterPro" id="IPR055302">
    <property type="entry name" value="F-box_dom-containing"/>
</dbReference>
<evidence type="ECO:0008006" key="5">
    <source>
        <dbReference type="Google" id="ProtNLM"/>
    </source>
</evidence>
<evidence type="ECO:0000259" key="2">
    <source>
        <dbReference type="Pfam" id="PF24758"/>
    </source>
</evidence>
<dbReference type="AlphaFoldDB" id="A0ABC8XV73"/>
<accession>A0ABC8XV73</accession>
<dbReference type="CDD" id="cd22160">
    <property type="entry name" value="F-box_AtFBL13-like"/>
    <property type="match status" value="1"/>
</dbReference>
<dbReference type="PANTHER" id="PTHR32141">
    <property type="match status" value="1"/>
</dbReference>